<proteinExistence type="predicted"/>
<dbReference type="EMBL" id="VSSQ01020428">
    <property type="protein sequence ID" value="MPM65274.1"/>
    <property type="molecule type" value="Genomic_DNA"/>
</dbReference>
<evidence type="ECO:0000313" key="1">
    <source>
        <dbReference type="EMBL" id="MPM65274.1"/>
    </source>
</evidence>
<organism evidence="1">
    <name type="scientific">bioreactor metagenome</name>
    <dbReference type="NCBI Taxonomy" id="1076179"/>
    <lineage>
        <taxon>unclassified sequences</taxon>
        <taxon>metagenomes</taxon>
        <taxon>ecological metagenomes</taxon>
    </lineage>
</organism>
<reference evidence="1" key="1">
    <citation type="submission" date="2019-08" db="EMBL/GenBank/DDBJ databases">
        <authorList>
            <person name="Kucharzyk K."/>
            <person name="Murdoch R.W."/>
            <person name="Higgins S."/>
            <person name="Loffler F."/>
        </authorList>
    </citation>
    <scope>NUCLEOTIDE SEQUENCE</scope>
</reference>
<accession>A0A645BU01</accession>
<sequence>MLYSDPAGAFPVEGDLDQVVSAADDPELFRFRLSGTDLDSTTQEVRLAGSGESPEVEISWRDVRPIPADDDFFENVWRRYRETGGVS</sequence>
<comment type="caution">
    <text evidence="1">The sequence shown here is derived from an EMBL/GenBank/DDBJ whole genome shotgun (WGS) entry which is preliminary data.</text>
</comment>
<protein>
    <submittedName>
        <fullName evidence="1">Uncharacterized protein</fullName>
    </submittedName>
</protein>
<gene>
    <name evidence="1" type="ORF">SDC9_112169</name>
</gene>
<dbReference type="AlphaFoldDB" id="A0A645BU01"/>
<name>A0A645BU01_9ZZZZ</name>